<protein>
    <recommendedName>
        <fullName evidence="5">Peptidase A1 domain-containing protein</fullName>
    </recommendedName>
</protein>
<feature type="compositionally biased region" description="Low complexity" evidence="1">
    <location>
        <begin position="384"/>
        <end position="397"/>
    </location>
</feature>
<evidence type="ECO:0000313" key="4">
    <source>
        <dbReference type="Proteomes" id="UP000284842"/>
    </source>
</evidence>
<proteinExistence type="predicted"/>
<accession>A0A409W3A4</accession>
<dbReference type="STRING" id="181874.A0A409W3A4"/>
<reference evidence="3 4" key="1">
    <citation type="journal article" date="2018" name="Evol. Lett.">
        <title>Horizontal gene cluster transfer increased hallucinogenic mushroom diversity.</title>
        <authorList>
            <person name="Reynolds H.T."/>
            <person name="Vijayakumar V."/>
            <person name="Gluck-Thaler E."/>
            <person name="Korotkin H.B."/>
            <person name="Matheny P.B."/>
            <person name="Slot J.C."/>
        </authorList>
    </citation>
    <scope>NUCLEOTIDE SEQUENCE [LARGE SCALE GENOMIC DNA]</scope>
    <source>
        <strain evidence="3 4">2629</strain>
    </source>
</reference>
<evidence type="ECO:0008006" key="5">
    <source>
        <dbReference type="Google" id="ProtNLM"/>
    </source>
</evidence>
<organism evidence="3 4">
    <name type="scientific">Panaeolus cyanescens</name>
    <dbReference type="NCBI Taxonomy" id="181874"/>
    <lineage>
        <taxon>Eukaryota</taxon>
        <taxon>Fungi</taxon>
        <taxon>Dikarya</taxon>
        <taxon>Basidiomycota</taxon>
        <taxon>Agaricomycotina</taxon>
        <taxon>Agaricomycetes</taxon>
        <taxon>Agaricomycetidae</taxon>
        <taxon>Agaricales</taxon>
        <taxon>Agaricineae</taxon>
        <taxon>Galeropsidaceae</taxon>
        <taxon>Panaeolus</taxon>
    </lineage>
</organism>
<keyword evidence="2" id="KW-0472">Membrane</keyword>
<sequence length="438" mass="47638">MSVGPVRPIVVDDSNAGIMYRGAWQAVRTDPNTNDRNTLPFLSTQHRTQVSGSVSYSFTGSSATMFGSITMQVPSANTRQMAPWRCFIDNVPFEPEYPSSAHGINWPFCHVEGLNDDRAHILTMNVVGGQFVEISLDQIQYVPPSSLPINGTSAVKLAYNDPLIHYEGRWEVLPDFPGVSTAQPSAEVHLSFYGSSLSWMASTMDPVGKAISIATYSIDGRTPVQFLSTSNHPGAHLYNQTLFRIEGLNKSIPHNLFVNFLGVDSKTVTRLHLDYILIENAVINSTIISATTISNFPTATATPGGFTDVTPVSSHKKIGPIIGGVLGGVALIAFAILFLLYLRRRKLTKRSSRASGGNRAWAERFNFPAGDNKVARPYQLGDIPSPTSPTHPRSPLSGDDEPKRSPTSPKVQYPFASATAESANPFEDFSPVQGSPRK</sequence>
<keyword evidence="4" id="KW-1185">Reference proteome</keyword>
<dbReference type="EMBL" id="NHTK01005840">
    <property type="protein sequence ID" value="PPQ73014.1"/>
    <property type="molecule type" value="Genomic_DNA"/>
</dbReference>
<comment type="caution">
    <text evidence="3">The sequence shown here is derived from an EMBL/GenBank/DDBJ whole genome shotgun (WGS) entry which is preliminary data.</text>
</comment>
<gene>
    <name evidence="3" type="ORF">CVT24_001403</name>
</gene>
<dbReference type="OrthoDB" id="3013353at2759"/>
<feature type="region of interest" description="Disordered" evidence="1">
    <location>
        <begin position="376"/>
        <end position="438"/>
    </location>
</feature>
<name>A0A409W3A4_9AGAR</name>
<dbReference type="InParanoid" id="A0A409W3A4"/>
<dbReference type="Gene3D" id="2.60.120.260">
    <property type="entry name" value="Galactose-binding domain-like"/>
    <property type="match status" value="1"/>
</dbReference>
<keyword evidence="2" id="KW-0812">Transmembrane</keyword>
<evidence type="ECO:0000256" key="2">
    <source>
        <dbReference type="SAM" id="Phobius"/>
    </source>
</evidence>
<keyword evidence="2" id="KW-1133">Transmembrane helix</keyword>
<feature type="transmembrane region" description="Helical" evidence="2">
    <location>
        <begin position="321"/>
        <end position="342"/>
    </location>
</feature>
<evidence type="ECO:0000313" key="3">
    <source>
        <dbReference type="EMBL" id="PPQ73014.1"/>
    </source>
</evidence>
<dbReference type="AlphaFoldDB" id="A0A409W3A4"/>
<evidence type="ECO:0000256" key="1">
    <source>
        <dbReference type="SAM" id="MobiDB-lite"/>
    </source>
</evidence>
<dbReference type="Proteomes" id="UP000284842">
    <property type="component" value="Unassembled WGS sequence"/>
</dbReference>